<dbReference type="Proteomes" id="UP000637267">
    <property type="component" value="Unassembled WGS sequence"/>
</dbReference>
<feature type="transmembrane region" description="Helical" evidence="1">
    <location>
        <begin position="39"/>
        <end position="63"/>
    </location>
</feature>
<reference evidence="3" key="1">
    <citation type="journal article" date="2019" name="Int. J. Syst. Evol. Microbiol.">
        <title>The Global Catalogue of Microorganisms (GCM) 10K type strain sequencing project: providing services to taxonomists for standard genome sequencing and annotation.</title>
        <authorList>
            <consortium name="The Broad Institute Genomics Platform"/>
            <consortium name="The Broad Institute Genome Sequencing Center for Infectious Disease"/>
            <person name="Wu L."/>
            <person name="Ma J."/>
        </authorList>
    </citation>
    <scope>NUCLEOTIDE SEQUENCE [LARGE SCALE GENOMIC DNA]</scope>
    <source>
        <strain evidence="3">CGMCC 1.8859</strain>
    </source>
</reference>
<comment type="caution">
    <text evidence="2">The sequence shown here is derived from an EMBL/GenBank/DDBJ whole genome shotgun (WGS) entry which is preliminary data.</text>
</comment>
<gene>
    <name evidence="2" type="ORF">GCM10010970_08050</name>
</gene>
<keyword evidence="1" id="KW-0812">Transmembrane</keyword>
<evidence type="ECO:0000256" key="1">
    <source>
        <dbReference type="SAM" id="Phobius"/>
    </source>
</evidence>
<evidence type="ECO:0000313" key="3">
    <source>
        <dbReference type="Proteomes" id="UP000637267"/>
    </source>
</evidence>
<keyword evidence="1" id="KW-1133">Transmembrane helix</keyword>
<feature type="transmembrane region" description="Helical" evidence="1">
    <location>
        <begin position="75"/>
        <end position="92"/>
    </location>
</feature>
<sequence length="106" mass="11691">MQMLEQDVCTRVFDNVKNLLVCSLLFAAGTDALRGHHQLLLGMAASSVLGGGLIAVSTVLMFLNVSDGIRRLAKLRHHLLLQILLCAAYLIIAERLVEIVWGFRSF</sequence>
<dbReference type="EMBL" id="BMLX01000001">
    <property type="protein sequence ID" value="GGP18921.1"/>
    <property type="molecule type" value="Genomic_DNA"/>
</dbReference>
<name>A0ABQ2P6K9_9NEIS</name>
<proteinExistence type="predicted"/>
<keyword evidence="1" id="KW-0472">Membrane</keyword>
<protein>
    <submittedName>
        <fullName evidence="2">Uncharacterized protein</fullName>
    </submittedName>
</protein>
<accession>A0ABQ2P6K9</accession>
<evidence type="ECO:0000313" key="2">
    <source>
        <dbReference type="EMBL" id="GGP18921.1"/>
    </source>
</evidence>
<organism evidence="2 3">
    <name type="scientific">Silvimonas iriomotensis</name>
    <dbReference type="NCBI Taxonomy" id="449662"/>
    <lineage>
        <taxon>Bacteria</taxon>
        <taxon>Pseudomonadati</taxon>
        <taxon>Pseudomonadota</taxon>
        <taxon>Betaproteobacteria</taxon>
        <taxon>Neisseriales</taxon>
        <taxon>Chitinibacteraceae</taxon>
        <taxon>Silvimonas</taxon>
    </lineage>
</organism>
<dbReference type="RefSeq" id="WP_229708694.1">
    <property type="nucleotide sequence ID" value="NZ_BMLX01000001.1"/>
</dbReference>
<keyword evidence="3" id="KW-1185">Reference proteome</keyword>